<dbReference type="AlphaFoldDB" id="A0A0F9QXY9"/>
<proteinExistence type="predicted"/>
<dbReference type="EMBL" id="LAZR01001179">
    <property type="protein sequence ID" value="KKN49200.1"/>
    <property type="molecule type" value="Genomic_DNA"/>
</dbReference>
<gene>
    <name evidence="1" type="ORF">LCGC14_0645410</name>
</gene>
<reference evidence="1" key="1">
    <citation type="journal article" date="2015" name="Nature">
        <title>Complex archaea that bridge the gap between prokaryotes and eukaryotes.</title>
        <authorList>
            <person name="Spang A."/>
            <person name="Saw J.H."/>
            <person name="Jorgensen S.L."/>
            <person name="Zaremba-Niedzwiedzka K."/>
            <person name="Martijn J."/>
            <person name="Lind A.E."/>
            <person name="van Eijk R."/>
            <person name="Schleper C."/>
            <person name="Guy L."/>
            <person name="Ettema T.J."/>
        </authorList>
    </citation>
    <scope>NUCLEOTIDE SEQUENCE</scope>
</reference>
<accession>A0A0F9QXY9</accession>
<protein>
    <submittedName>
        <fullName evidence="1">Uncharacterized protein</fullName>
    </submittedName>
</protein>
<organism evidence="1">
    <name type="scientific">marine sediment metagenome</name>
    <dbReference type="NCBI Taxonomy" id="412755"/>
    <lineage>
        <taxon>unclassified sequences</taxon>
        <taxon>metagenomes</taxon>
        <taxon>ecological metagenomes</taxon>
    </lineage>
</organism>
<evidence type="ECO:0000313" key="1">
    <source>
        <dbReference type="EMBL" id="KKN49200.1"/>
    </source>
</evidence>
<sequence>MRDLTVHEQHVLLLLAFVWNEFLSLPSAHVMEKQEFMDAIHRAQHIIMARPAVSAMNDKSLLKIVKD</sequence>
<name>A0A0F9QXY9_9ZZZZ</name>
<comment type="caution">
    <text evidence="1">The sequence shown here is derived from an EMBL/GenBank/DDBJ whole genome shotgun (WGS) entry which is preliminary data.</text>
</comment>